<evidence type="ECO:0000313" key="2">
    <source>
        <dbReference type="EMBL" id="KAJ8866453.1"/>
    </source>
</evidence>
<dbReference type="EMBL" id="JARBHB010000016">
    <property type="protein sequence ID" value="KAJ8866453.1"/>
    <property type="molecule type" value="Genomic_DNA"/>
</dbReference>
<accession>A0ABQ9G1T6</accession>
<reference evidence="2 3" key="1">
    <citation type="submission" date="2023-02" db="EMBL/GenBank/DDBJ databases">
        <title>LHISI_Scaffold_Assembly.</title>
        <authorList>
            <person name="Stuart O.P."/>
            <person name="Cleave R."/>
            <person name="Magrath M.J.L."/>
            <person name="Mikheyev A.S."/>
        </authorList>
    </citation>
    <scope>NUCLEOTIDE SEQUENCE [LARGE SCALE GENOMIC DNA]</scope>
    <source>
        <strain evidence="2">Daus_M_001</strain>
        <tissue evidence="2">Leg muscle</tissue>
    </source>
</reference>
<protein>
    <submittedName>
        <fullName evidence="2">Uncharacterized protein</fullName>
    </submittedName>
</protein>
<keyword evidence="3" id="KW-1185">Reference proteome</keyword>
<dbReference type="Proteomes" id="UP001159363">
    <property type="component" value="Chromosome 15"/>
</dbReference>
<sequence>MWRTLPCWLTGVFGELRFLAHMHSTASKFLSRFALTSVQDRYKCKAVQYLYVASATSQHTTFKADLVISVGKNKNKRLLNGSMPLQMPFIRFSRKPMRVKRGERVVSPECKGGGNWRSLRKHADQRHRPARSAISENRGGGGSHSENRYPVRLAGRTVYETVTWQQTLGNIYLWTNAEKNSLQNTASNLRDAHYSGCNIQLAATEELVEARSHIRCYFDFEEELVEARSHIRCYFDFEEELVEARSHIRWLKKKKRYREDHSTISRQQFSNVDEMLSPNTEEIIGQTLTMEMTVRTMSHSAGDLLRSCTREWARVFVNARVLCSRFVDACAAFNIEFLRADAMLRVLPVLQKEHSLCCSNHMPGSKYNSRQEYVINNFHYLTERNRYTLAARLSRRCPHVFQATFRRHLRCQSKDVNKQFSHANISSHTLRDSYSIAPLANGWRNTVCDKFETGMDSDHGKSGSAHPATSGATDPLNPPQFPLAEFAVQSCPKCPRRAGQRCLCCVRPGIILLRIWAVKLHQEEKRIWTKDFIDVSPRRLCSFDHNHSDRSDFQSVHPDFGFPWFSEITPDESWDGSLTKAMADSFPFLPQTLFPEQLAPSLMTSLLDSSGRLYPDRSMIRRTALVANPQVETLPIPGRSSHVLGDAQVVMKPVYDTGGQTRVLSCRYMSHDGAQREQCSVYSLPHDGMTLIVDGQPGSTLDFSTYVGTLLFPLGPPTTHSVGRTVQVASNLSLGIRRCGLSRTHQSGQRLVECTFGSVCPACQPRPLLLDTCSSGLPFSWPLILFLVFYRSQHSHSFVHPLQRNSTPGPEACYNIYSVLLTISKFQRTPSNAERTRSVIQIILQINAEINMTRVNSLLRKILLCQLAFCVTHTRPPLSHDHSVLLFARDGRTKVSSAEQRHSGCSIAESNRDYSPFTVTSVFSEALLKFYFQIIPPPRRRNREWTINAHIHAANQNLWDLVDLDVFGRTDAIPLPANVPSQQPVMTSTSVDLCFTAFGVGPLVFVRGSMNTEAYCNILDNEMLPTLWRFYGMDPCYFQDDNARCHVSRATMLWYADNNVRRLDWCTQSPGLDPIEPLRDELDSRVRVRQAQPKSIAQLMEWLQEEWRRIPVDVLQTLVEGMPDRLTAVIAARDNLNGRKESKDFQCLAEAKNPCCEMSHGSEMTNTNVCICAVIAMCLNFPLRKIQRGRGDAVIRPFASHQGEPGSIPREVAPGFSHVGICRTMPLVGGFPRGPPVSPSPLHSGAAPYSPDFAVINSQDVGVNSRPNISTPLHTEDLTIKIV</sequence>
<organism evidence="2 3">
    <name type="scientific">Dryococelus australis</name>
    <dbReference type="NCBI Taxonomy" id="614101"/>
    <lineage>
        <taxon>Eukaryota</taxon>
        <taxon>Metazoa</taxon>
        <taxon>Ecdysozoa</taxon>
        <taxon>Arthropoda</taxon>
        <taxon>Hexapoda</taxon>
        <taxon>Insecta</taxon>
        <taxon>Pterygota</taxon>
        <taxon>Neoptera</taxon>
        <taxon>Polyneoptera</taxon>
        <taxon>Phasmatodea</taxon>
        <taxon>Verophasmatodea</taxon>
        <taxon>Anareolatae</taxon>
        <taxon>Phasmatidae</taxon>
        <taxon>Eurycanthinae</taxon>
        <taxon>Dryococelus</taxon>
    </lineage>
</organism>
<feature type="region of interest" description="Disordered" evidence="1">
    <location>
        <begin position="457"/>
        <end position="476"/>
    </location>
</feature>
<evidence type="ECO:0000256" key="1">
    <source>
        <dbReference type="SAM" id="MobiDB-lite"/>
    </source>
</evidence>
<feature type="region of interest" description="Disordered" evidence="1">
    <location>
        <begin position="116"/>
        <end position="147"/>
    </location>
</feature>
<dbReference type="Gene3D" id="3.30.420.10">
    <property type="entry name" value="Ribonuclease H-like superfamily/Ribonuclease H"/>
    <property type="match status" value="1"/>
</dbReference>
<feature type="compositionally biased region" description="Basic residues" evidence="1">
    <location>
        <begin position="118"/>
        <end position="130"/>
    </location>
</feature>
<proteinExistence type="predicted"/>
<comment type="caution">
    <text evidence="2">The sequence shown here is derived from an EMBL/GenBank/DDBJ whole genome shotgun (WGS) entry which is preliminary data.</text>
</comment>
<gene>
    <name evidence="2" type="ORF">PR048_032296</name>
</gene>
<dbReference type="InterPro" id="IPR036397">
    <property type="entry name" value="RNaseH_sf"/>
</dbReference>
<evidence type="ECO:0000313" key="3">
    <source>
        <dbReference type="Proteomes" id="UP001159363"/>
    </source>
</evidence>
<name>A0ABQ9G1T6_9NEOP</name>